<gene>
    <name evidence="1" type="ORF">VFH_IV119360</name>
</gene>
<protein>
    <submittedName>
        <fullName evidence="1">Uncharacterized protein</fullName>
    </submittedName>
</protein>
<dbReference type="AlphaFoldDB" id="A0AAV1AKX1"/>
<reference evidence="1 2" key="1">
    <citation type="submission" date="2023-01" db="EMBL/GenBank/DDBJ databases">
        <authorList>
            <person name="Kreplak J."/>
        </authorList>
    </citation>
    <scope>NUCLEOTIDE SEQUENCE [LARGE SCALE GENOMIC DNA]</scope>
</reference>
<name>A0AAV1AKX1_VICFA</name>
<sequence>MSQVSNVLSTLSFLHTVLHELIPDLHINDENFTVQLDRCDEDAFCDRLLQNMHVVAMNASFVSHDRLLHPTNFKSRIARDLSLVRCYAFVFLHGQRFFIISGFSPSLT</sequence>
<dbReference type="Proteomes" id="UP001157006">
    <property type="component" value="Chromosome 4"/>
</dbReference>
<evidence type="ECO:0000313" key="2">
    <source>
        <dbReference type="Proteomes" id="UP001157006"/>
    </source>
</evidence>
<dbReference type="EMBL" id="OX451739">
    <property type="protein sequence ID" value="CAI8609152.1"/>
    <property type="molecule type" value="Genomic_DNA"/>
</dbReference>
<evidence type="ECO:0000313" key="1">
    <source>
        <dbReference type="EMBL" id="CAI8609152.1"/>
    </source>
</evidence>
<accession>A0AAV1AKX1</accession>
<organism evidence="1 2">
    <name type="scientific">Vicia faba</name>
    <name type="common">Broad bean</name>
    <name type="synonym">Faba vulgaris</name>
    <dbReference type="NCBI Taxonomy" id="3906"/>
    <lineage>
        <taxon>Eukaryota</taxon>
        <taxon>Viridiplantae</taxon>
        <taxon>Streptophyta</taxon>
        <taxon>Embryophyta</taxon>
        <taxon>Tracheophyta</taxon>
        <taxon>Spermatophyta</taxon>
        <taxon>Magnoliopsida</taxon>
        <taxon>eudicotyledons</taxon>
        <taxon>Gunneridae</taxon>
        <taxon>Pentapetalae</taxon>
        <taxon>rosids</taxon>
        <taxon>fabids</taxon>
        <taxon>Fabales</taxon>
        <taxon>Fabaceae</taxon>
        <taxon>Papilionoideae</taxon>
        <taxon>50 kb inversion clade</taxon>
        <taxon>NPAAA clade</taxon>
        <taxon>Hologalegina</taxon>
        <taxon>IRL clade</taxon>
        <taxon>Fabeae</taxon>
        <taxon>Vicia</taxon>
    </lineage>
</organism>
<keyword evidence="2" id="KW-1185">Reference proteome</keyword>
<proteinExistence type="predicted"/>